<feature type="chain" id="PRO_5040976653" description="Por secretion system C-terminal sorting domain-containing protein" evidence="1">
    <location>
        <begin position="22"/>
        <end position="109"/>
    </location>
</feature>
<dbReference type="Proteomes" id="UP001138686">
    <property type="component" value="Unassembled WGS sequence"/>
</dbReference>
<evidence type="ECO:0008006" key="4">
    <source>
        <dbReference type="Google" id="ProtNLM"/>
    </source>
</evidence>
<proteinExistence type="predicted"/>
<comment type="caution">
    <text evidence="2">The sequence shown here is derived from an EMBL/GenBank/DDBJ whole genome shotgun (WGS) entry which is preliminary data.</text>
</comment>
<dbReference type="AlphaFoldDB" id="A0A9X1FMW8"/>
<evidence type="ECO:0000313" key="2">
    <source>
        <dbReference type="EMBL" id="MBW2937495.1"/>
    </source>
</evidence>
<dbReference type="EMBL" id="JAHWDP010000002">
    <property type="protein sequence ID" value="MBW2937495.1"/>
    <property type="molecule type" value="Genomic_DNA"/>
</dbReference>
<evidence type="ECO:0000256" key="1">
    <source>
        <dbReference type="SAM" id="SignalP"/>
    </source>
</evidence>
<sequence>MKTMKNVMLASLFVLSVSAFANNEKVTTKDGNVTITQENETIAVSVLNTENAAYKLFIYSEDGTLVFKGKLGSNASIGKAFDFQTAQKGTYTFKLVTNAGETFVKDIKI</sequence>
<keyword evidence="1" id="KW-0732">Signal</keyword>
<protein>
    <recommendedName>
        <fullName evidence="4">Por secretion system C-terminal sorting domain-containing protein</fullName>
    </recommendedName>
</protein>
<keyword evidence="3" id="KW-1185">Reference proteome</keyword>
<accession>A0A9X1FMW8</accession>
<organism evidence="2 3">
    <name type="scientific">Halomarinibacterium sedimenti</name>
    <dbReference type="NCBI Taxonomy" id="2857106"/>
    <lineage>
        <taxon>Bacteria</taxon>
        <taxon>Pseudomonadati</taxon>
        <taxon>Bacteroidota</taxon>
        <taxon>Flavobacteriia</taxon>
        <taxon>Flavobacteriales</taxon>
        <taxon>Flavobacteriaceae</taxon>
        <taxon>Halomarinibacterium</taxon>
    </lineage>
</organism>
<feature type="signal peptide" evidence="1">
    <location>
        <begin position="1"/>
        <end position="21"/>
    </location>
</feature>
<evidence type="ECO:0000313" key="3">
    <source>
        <dbReference type="Proteomes" id="UP001138686"/>
    </source>
</evidence>
<dbReference type="RefSeq" id="WP_219051920.1">
    <property type="nucleotide sequence ID" value="NZ_JAHWDP010000002.1"/>
</dbReference>
<gene>
    <name evidence="2" type="ORF">KXJ69_05220</name>
</gene>
<reference evidence="2" key="1">
    <citation type="submission" date="2021-07" db="EMBL/GenBank/DDBJ databases">
        <title>Aureisphaera sp. CAU 1614 isolated from sea sediment.</title>
        <authorList>
            <person name="Kim W."/>
        </authorList>
    </citation>
    <scope>NUCLEOTIDE SEQUENCE</scope>
    <source>
        <strain evidence="2">CAU 1614</strain>
    </source>
</reference>
<name>A0A9X1FMW8_9FLAO</name>